<dbReference type="EMBL" id="CAADHB010000070">
    <property type="protein sequence ID" value="VFK79862.1"/>
    <property type="molecule type" value="Genomic_DNA"/>
</dbReference>
<evidence type="ECO:0000313" key="1">
    <source>
        <dbReference type="EMBL" id="VFK40622.1"/>
    </source>
</evidence>
<accession>A0A450YWM0</accession>
<reference evidence="2" key="1">
    <citation type="submission" date="2019-02" db="EMBL/GenBank/DDBJ databases">
        <authorList>
            <person name="Gruber-Vodicka R. H."/>
            <person name="Seah K. B. B."/>
        </authorList>
    </citation>
    <scope>NUCLEOTIDE SEQUENCE</scope>
    <source>
        <strain evidence="3">BECK_S127</strain>
        <strain evidence="2">BECK_S1320</strain>
        <strain evidence="1">BECK_S1321</strain>
    </source>
</reference>
<evidence type="ECO:0000313" key="2">
    <source>
        <dbReference type="EMBL" id="VFK45934.1"/>
    </source>
</evidence>
<proteinExistence type="predicted"/>
<organism evidence="2">
    <name type="scientific">Candidatus Kentrum sp. SD</name>
    <dbReference type="NCBI Taxonomy" id="2126332"/>
    <lineage>
        <taxon>Bacteria</taxon>
        <taxon>Pseudomonadati</taxon>
        <taxon>Pseudomonadota</taxon>
        <taxon>Gammaproteobacteria</taxon>
        <taxon>Candidatus Kentrum</taxon>
    </lineage>
</organism>
<sequence>MCQDLLPLSVLARNADMFMDFCLISLLFSQVFRNGVHVSEK</sequence>
<evidence type="ECO:0000313" key="3">
    <source>
        <dbReference type="EMBL" id="VFK79862.1"/>
    </source>
</evidence>
<dbReference type="EMBL" id="CAADFU010000064">
    <property type="protein sequence ID" value="VFK45934.1"/>
    <property type="molecule type" value="Genomic_DNA"/>
</dbReference>
<name>A0A450YWM0_9GAMM</name>
<dbReference type="AlphaFoldDB" id="A0A450YWM0"/>
<gene>
    <name evidence="3" type="ORF">BECKSD772D_GA0070982_107012</name>
    <name evidence="2" type="ORF">BECKSD772E_GA0070983_106411</name>
    <name evidence="1" type="ORF">BECKSD772F_GA0070984_106411</name>
</gene>
<protein>
    <submittedName>
        <fullName evidence="2">Uncharacterized protein</fullName>
    </submittedName>
</protein>
<dbReference type="EMBL" id="CAADFR010000064">
    <property type="protein sequence ID" value="VFK40622.1"/>
    <property type="molecule type" value="Genomic_DNA"/>
</dbReference>